<dbReference type="GO" id="GO:0043709">
    <property type="term" value="P:cell adhesion involved in single-species biofilm formation"/>
    <property type="evidence" value="ECO:0007669"/>
    <property type="project" value="TreeGrafter"/>
</dbReference>
<dbReference type="GO" id="GO:0005886">
    <property type="term" value="C:plasma membrane"/>
    <property type="evidence" value="ECO:0007669"/>
    <property type="project" value="TreeGrafter"/>
</dbReference>
<dbReference type="InterPro" id="IPR029787">
    <property type="entry name" value="Nucleotide_cyclase"/>
</dbReference>
<dbReference type="GO" id="GO:1902201">
    <property type="term" value="P:negative regulation of bacterial-type flagellum-dependent cell motility"/>
    <property type="evidence" value="ECO:0007669"/>
    <property type="project" value="TreeGrafter"/>
</dbReference>
<dbReference type="GO" id="GO:0052621">
    <property type="term" value="F:diguanylate cyclase activity"/>
    <property type="evidence" value="ECO:0007669"/>
    <property type="project" value="TreeGrafter"/>
</dbReference>
<dbReference type="SUPFAM" id="SSF55073">
    <property type="entry name" value="Nucleotide cyclase"/>
    <property type="match status" value="1"/>
</dbReference>
<dbReference type="Proteomes" id="UP000297654">
    <property type="component" value="Unassembled WGS sequence"/>
</dbReference>
<protein>
    <submittedName>
        <fullName evidence="1">GGDEF domain-containing protein</fullName>
    </submittedName>
</protein>
<organism evidence="1 2">
    <name type="scientific">Cryobacterium luteum</name>
    <dbReference type="NCBI Taxonomy" id="1424661"/>
    <lineage>
        <taxon>Bacteria</taxon>
        <taxon>Bacillati</taxon>
        <taxon>Actinomycetota</taxon>
        <taxon>Actinomycetes</taxon>
        <taxon>Micrococcales</taxon>
        <taxon>Microbacteriaceae</taxon>
        <taxon>Cryobacterium</taxon>
    </lineage>
</organism>
<dbReference type="InterPro" id="IPR000160">
    <property type="entry name" value="GGDEF_dom"/>
</dbReference>
<comment type="caution">
    <text evidence="1">The sequence shown here is derived from an EMBL/GenBank/DDBJ whole genome shotgun (WGS) entry which is preliminary data.</text>
</comment>
<dbReference type="SMART" id="SM00267">
    <property type="entry name" value="GGDEF"/>
    <property type="match status" value="1"/>
</dbReference>
<dbReference type="FunFam" id="3.30.70.270:FF:000001">
    <property type="entry name" value="Diguanylate cyclase domain protein"/>
    <property type="match status" value="1"/>
</dbReference>
<dbReference type="SUPFAM" id="SSF48452">
    <property type="entry name" value="TPR-like"/>
    <property type="match status" value="2"/>
</dbReference>
<sequence>MLGTYVAGVGAAIEELLAQSQRAADSGQHRQGAQQAEAVLADQTATDRQLANARELLMLHRLRLGDYRTSVQQGLLALEYYTAHGDLLAQSKVHCTLALAFSDTALNETALHHVLGARETARACGNPTAEFWALTRLSLVHGAMDDAVRAEDLGKQALALALTLHKPETSFVAVNNLGDTYLAIGRAMLARGEDASEPLNAGLVLMRQAASLAQLHENPFHEAIARTNLVSLLVGLGQHDEARDQGLQGKALSKTHGYRSLEIDIDAQLAELARAAGHLDEATAMMEAQLANPDVDDEPALLAKLHRSLFEMHKAGGRYARALAHHEQLHEVTLQMTVQTAGLQSQMLINTIEIEQARHEVEKSKVEVRVERLRAEKLFDEAHTDPLTQLANRRGLDRELPWMVRGAHTETQQLCAAMIDLDQFKRVNDEHGHATGDEVLTITAAMLRTITRSADLAVRVGGEEFLIVFADTNLVEAGIACERLLSAVRNHEWHSIAPGLECTVSVGLAALGNEESVPDWLARADAALYEAKRTGRDRIHFDSPDGSSANPSLLL</sequence>
<accession>A0A1H8J5A3</accession>
<dbReference type="PANTHER" id="PTHR45138:SF9">
    <property type="entry name" value="DIGUANYLATE CYCLASE DGCM-RELATED"/>
    <property type="match status" value="1"/>
</dbReference>
<dbReference type="Gene3D" id="1.25.40.10">
    <property type="entry name" value="Tetratricopeptide repeat domain"/>
    <property type="match status" value="2"/>
</dbReference>
<proteinExistence type="predicted"/>
<dbReference type="InterPro" id="IPR050469">
    <property type="entry name" value="Diguanylate_Cyclase"/>
</dbReference>
<evidence type="ECO:0000313" key="2">
    <source>
        <dbReference type="Proteomes" id="UP000297654"/>
    </source>
</evidence>
<dbReference type="Pfam" id="PF00990">
    <property type="entry name" value="GGDEF"/>
    <property type="match status" value="1"/>
</dbReference>
<dbReference type="Gene3D" id="3.30.70.270">
    <property type="match status" value="1"/>
</dbReference>
<dbReference type="PROSITE" id="PS50887">
    <property type="entry name" value="GGDEF"/>
    <property type="match status" value="1"/>
</dbReference>
<dbReference type="InterPro" id="IPR043128">
    <property type="entry name" value="Rev_trsase/Diguanyl_cyclase"/>
</dbReference>
<dbReference type="CDD" id="cd01949">
    <property type="entry name" value="GGDEF"/>
    <property type="match status" value="1"/>
</dbReference>
<dbReference type="InterPro" id="IPR011990">
    <property type="entry name" value="TPR-like_helical_dom_sf"/>
</dbReference>
<dbReference type="RefSeq" id="WP_092111255.1">
    <property type="nucleotide sequence ID" value="NZ_FOCN01000013.1"/>
</dbReference>
<keyword evidence="2" id="KW-1185">Reference proteome</keyword>
<dbReference type="AlphaFoldDB" id="A0A1H8J5A3"/>
<dbReference type="NCBIfam" id="TIGR00254">
    <property type="entry name" value="GGDEF"/>
    <property type="match status" value="1"/>
</dbReference>
<dbReference type="OrthoDB" id="23692at2"/>
<dbReference type="PANTHER" id="PTHR45138">
    <property type="entry name" value="REGULATORY COMPONENTS OF SENSORY TRANSDUCTION SYSTEM"/>
    <property type="match status" value="1"/>
</dbReference>
<dbReference type="EMBL" id="SOFF01000012">
    <property type="protein sequence ID" value="TFB93328.1"/>
    <property type="molecule type" value="Genomic_DNA"/>
</dbReference>
<dbReference type="STRING" id="1424661.SAMN05216281_11384"/>
<gene>
    <name evidence="1" type="ORF">E3O10_03380</name>
</gene>
<name>A0A1H8J5A3_9MICO</name>
<reference evidence="1 2" key="1">
    <citation type="submission" date="2019-03" db="EMBL/GenBank/DDBJ databases">
        <title>Genomics of glacier-inhabiting Cryobacterium strains.</title>
        <authorList>
            <person name="Liu Q."/>
            <person name="Xin Y.-H."/>
        </authorList>
    </citation>
    <scope>NUCLEOTIDE SEQUENCE [LARGE SCALE GENOMIC DNA]</scope>
    <source>
        <strain evidence="1 2">Hh15</strain>
    </source>
</reference>
<evidence type="ECO:0000313" key="1">
    <source>
        <dbReference type="EMBL" id="TFB93328.1"/>
    </source>
</evidence>